<dbReference type="Proteomes" id="UP001501476">
    <property type="component" value="Unassembled WGS sequence"/>
</dbReference>
<dbReference type="PANTHER" id="PTHR47894">
    <property type="entry name" value="HTH-TYPE TRANSCRIPTIONAL REGULATOR GADX"/>
    <property type="match status" value="1"/>
</dbReference>
<dbReference type="Pfam" id="PF12625">
    <property type="entry name" value="Arabinose_bd"/>
    <property type="match status" value="1"/>
</dbReference>
<sequence>MAKLVKTLGYELDTPCITPHYQPAVLVELALSRDVSEYHLLKGTRLQLGDFEQAEERISPDQYLTLIKNCQKLTDADDISFLYGQRLFPGFYGSVSQALQQANNLRQAITILCEYHAILSPLFTPRYYENDDELFLYWVDSTGSIEQHRFIIESYMSAFVSMVAWLAGEKMPWQFEFSYDEPEYVEQYWVNFGQAIRFNQQMNRIRLPRYCLDTPWPNASKFGMQGALKESDKQLSEEYSPYSFLDQIYSYLQSHIDEPLNLDKVSFSFGLSPASMKRKLKKHQTSFQQQLDLVRKHTAIYLYEVKQMNSQEIAEYLCFNDMNNFRRAFKRWTGSSPYHLFAQ</sequence>
<accession>A0ABP3D4G6</accession>
<keyword evidence="6" id="KW-1185">Reference proteome</keyword>
<comment type="caution">
    <text evidence="5">The sequence shown here is derived from an EMBL/GenBank/DDBJ whole genome shotgun (WGS) entry which is preliminary data.</text>
</comment>
<dbReference type="InterPro" id="IPR032687">
    <property type="entry name" value="AraC-type_N"/>
</dbReference>
<dbReference type="SUPFAM" id="SSF46689">
    <property type="entry name" value="Homeodomain-like"/>
    <property type="match status" value="1"/>
</dbReference>
<dbReference type="SMART" id="SM00342">
    <property type="entry name" value="HTH_ARAC"/>
    <property type="match status" value="1"/>
</dbReference>
<dbReference type="Pfam" id="PF12833">
    <property type="entry name" value="HTH_18"/>
    <property type="match status" value="1"/>
</dbReference>
<keyword evidence="1" id="KW-0805">Transcription regulation</keyword>
<name>A0ABP3D4G6_9GAMM</name>
<dbReference type="EMBL" id="BAAADG010000004">
    <property type="protein sequence ID" value="GAA0223087.1"/>
    <property type="molecule type" value="Genomic_DNA"/>
</dbReference>
<evidence type="ECO:0000256" key="2">
    <source>
        <dbReference type="ARBA" id="ARBA00023125"/>
    </source>
</evidence>
<dbReference type="PROSITE" id="PS01124">
    <property type="entry name" value="HTH_ARAC_FAMILY_2"/>
    <property type="match status" value="1"/>
</dbReference>
<keyword evidence="2" id="KW-0238">DNA-binding</keyword>
<evidence type="ECO:0000256" key="1">
    <source>
        <dbReference type="ARBA" id="ARBA00023015"/>
    </source>
</evidence>
<evidence type="ECO:0000313" key="6">
    <source>
        <dbReference type="Proteomes" id="UP001501476"/>
    </source>
</evidence>
<proteinExistence type="predicted"/>
<reference evidence="6" key="1">
    <citation type="journal article" date="2019" name="Int. J. Syst. Evol. Microbiol.">
        <title>The Global Catalogue of Microorganisms (GCM) 10K type strain sequencing project: providing services to taxonomists for standard genome sequencing and annotation.</title>
        <authorList>
            <consortium name="The Broad Institute Genomics Platform"/>
            <consortium name="The Broad Institute Genome Sequencing Center for Infectious Disease"/>
            <person name="Wu L."/>
            <person name="Ma J."/>
        </authorList>
    </citation>
    <scope>NUCLEOTIDE SEQUENCE [LARGE SCALE GENOMIC DNA]</scope>
    <source>
        <strain evidence="6">JCM 6886</strain>
    </source>
</reference>
<evidence type="ECO:0000259" key="4">
    <source>
        <dbReference type="PROSITE" id="PS01124"/>
    </source>
</evidence>
<dbReference type="RefSeq" id="WP_286304628.1">
    <property type="nucleotide sequence ID" value="NZ_AP027741.1"/>
</dbReference>
<keyword evidence="3" id="KW-0804">Transcription</keyword>
<organism evidence="5 6">
    <name type="scientific">Methylophaga marina</name>
    <dbReference type="NCBI Taxonomy" id="45495"/>
    <lineage>
        <taxon>Bacteria</taxon>
        <taxon>Pseudomonadati</taxon>
        <taxon>Pseudomonadota</taxon>
        <taxon>Gammaproteobacteria</taxon>
        <taxon>Thiotrichales</taxon>
        <taxon>Piscirickettsiaceae</taxon>
        <taxon>Methylophaga</taxon>
    </lineage>
</organism>
<dbReference type="InterPro" id="IPR018060">
    <property type="entry name" value="HTH_AraC"/>
</dbReference>
<evidence type="ECO:0000256" key="3">
    <source>
        <dbReference type="ARBA" id="ARBA00023163"/>
    </source>
</evidence>
<feature type="domain" description="HTH araC/xylS-type" evidence="4">
    <location>
        <begin position="246"/>
        <end position="343"/>
    </location>
</feature>
<dbReference type="InterPro" id="IPR009057">
    <property type="entry name" value="Homeodomain-like_sf"/>
</dbReference>
<dbReference type="Gene3D" id="1.10.10.60">
    <property type="entry name" value="Homeodomain-like"/>
    <property type="match status" value="1"/>
</dbReference>
<evidence type="ECO:0000313" key="5">
    <source>
        <dbReference type="EMBL" id="GAA0223087.1"/>
    </source>
</evidence>
<gene>
    <name evidence="5" type="ORF">GCM10008964_13340</name>
</gene>
<dbReference type="PANTHER" id="PTHR47894:SF1">
    <property type="entry name" value="HTH-TYPE TRANSCRIPTIONAL REGULATOR VQSM"/>
    <property type="match status" value="1"/>
</dbReference>
<protein>
    <submittedName>
        <fullName evidence="5">AraC family transcriptional regulator</fullName>
    </submittedName>
</protein>